<organism evidence="3 4">
    <name type="scientific">Paenibacillus phytorum</name>
    <dbReference type="NCBI Taxonomy" id="2654977"/>
    <lineage>
        <taxon>Bacteria</taxon>
        <taxon>Bacillati</taxon>
        <taxon>Bacillota</taxon>
        <taxon>Bacilli</taxon>
        <taxon>Bacillales</taxon>
        <taxon>Paenibacillaceae</taxon>
        <taxon>Paenibacillus</taxon>
    </lineage>
</organism>
<dbReference type="InterPro" id="IPR012854">
    <property type="entry name" value="Cu_amine_oxidase-like_N"/>
</dbReference>
<gene>
    <name evidence="3" type="ORF">GC098_31775</name>
</gene>
<dbReference type="Gene3D" id="3.30.457.10">
    <property type="entry name" value="Copper amine oxidase-like, N-terminal domain"/>
    <property type="match status" value="1"/>
</dbReference>
<evidence type="ECO:0008006" key="5">
    <source>
        <dbReference type="Google" id="ProtNLM"/>
    </source>
</evidence>
<evidence type="ECO:0000313" key="4">
    <source>
        <dbReference type="Proteomes" id="UP000616779"/>
    </source>
</evidence>
<dbReference type="InterPro" id="IPR018711">
    <property type="entry name" value="NAGPA"/>
</dbReference>
<dbReference type="SUPFAM" id="SSF55383">
    <property type="entry name" value="Copper amine oxidase, domain N"/>
    <property type="match status" value="1"/>
</dbReference>
<name>A0ABX1Y4Q1_9BACL</name>
<reference evidence="3 4" key="1">
    <citation type="submission" date="2019-10" db="EMBL/GenBank/DDBJ databases">
        <title>Description of Paenibacillus terrestris sp. nov.</title>
        <authorList>
            <person name="Carlier A."/>
            <person name="Qi S."/>
        </authorList>
    </citation>
    <scope>NUCLEOTIDE SEQUENCE [LARGE SCALE GENOMIC DNA]</scope>
    <source>
        <strain evidence="3 4">LMG 31458</strain>
    </source>
</reference>
<proteinExistence type="predicted"/>
<dbReference type="Pfam" id="PF09992">
    <property type="entry name" value="NAGPA"/>
    <property type="match status" value="1"/>
</dbReference>
<dbReference type="EMBL" id="WHOA01000235">
    <property type="protein sequence ID" value="NOU75882.1"/>
    <property type="molecule type" value="Genomic_DNA"/>
</dbReference>
<dbReference type="Pfam" id="PF07833">
    <property type="entry name" value="Cu_amine_oxidN1"/>
    <property type="match status" value="1"/>
</dbReference>
<feature type="domain" description="Copper amine oxidase-like N-terminal" evidence="1">
    <location>
        <begin position="400"/>
        <end position="504"/>
    </location>
</feature>
<protein>
    <recommendedName>
        <fullName evidence="5">Copper amine oxidase</fullName>
    </recommendedName>
</protein>
<feature type="domain" description="Phosphodiester glycosidase" evidence="2">
    <location>
        <begin position="218"/>
        <end position="388"/>
    </location>
</feature>
<evidence type="ECO:0000259" key="1">
    <source>
        <dbReference type="Pfam" id="PF07833"/>
    </source>
</evidence>
<evidence type="ECO:0000259" key="2">
    <source>
        <dbReference type="Pfam" id="PF09992"/>
    </source>
</evidence>
<dbReference type="Proteomes" id="UP000616779">
    <property type="component" value="Unassembled WGS sequence"/>
</dbReference>
<comment type="caution">
    <text evidence="3">The sequence shown here is derived from an EMBL/GenBank/DDBJ whole genome shotgun (WGS) entry which is preliminary data.</text>
</comment>
<sequence>MERNVLLPARIKKEVNSERMTAAMPLARFRTRTYTAMLSCLLSAAVIFPASTSAQGTVQTQSRTIAHNGKSFTVQWVTVDLTDPYLRVKPVTAENGIGHDESFSSMLTRNHAIAGINGTFFDAYEKDDTQRYPNGLLIGSGEIMHSGNNPAFLVHADKTASLQRIQTEHQISVTHQSKAYTFTSWGVNKYYGDSANDQVVWYTRAFGPTIDFPNSTKVVLREGKVTAVTTQSVDIPEDGQVFLLGDSANNKTYVLPNIHIGDTVKLISSLHNQDTGASTMLTAVDAAIGAGPHLLTNGAVDLDVNRDGFTDPKITTSANVRSFIGLDASHQFVMGTISAATMEDMAQVLLKLGLTDAMNMDGGASSSLYANGSMLRSPGRALSNALVVERLDHPQIQLEVNGQFVHEFRGYLLQETSMVPFRGILERIGAKFEWNGTTRTLTVHHGSTNLALRPDHSVMTVNGQSVILPEAPTILDGHIYMPLRAIIESLGGQIQWDPQLYRVSLHF</sequence>
<dbReference type="InterPro" id="IPR036582">
    <property type="entry name" value="Mao_N_sf"/>
</dbReference>
<evidence type="ECO:0000313" key="3">
    <source>
        <dbReference type="EMBL" id="NOU75882.1"/>
    </source>
</evidence>
<accession>A0ABX1Y4Q1</accession>
<dbReference type="PANTHER" id="PTHR40446">
    <property type="entry name" value="N-ACETYLGLUCOSAMINE-1-PHOSPHODIESTER ALPHA-N-ACETYLGLUCOSAMINIDASE"/>
    <property type="match status" value="1"/>
</dbReference>
<keyword evidence="4" id="KW-1185">Reference proteome</keyword>
<dbReference type="PANTHER" id="PTHR40446:SF2">
    <property type="entry name" value="N-ACETYLGLUCOSAMINE-1-PHOSPHODIESTER ALPHA-N-ACETYLGLUCOSAMINIDASE"/>
    <property type="match status" value="1"/>
</dbReference>